<dbReference type="Proteomes" id="UP000245464">
    <property type="component" value="Chromosome 1"/>
</dbReference>
<dbReference type="PROSITE" id="PS51212">
    <property type="entry name" value="WSC"/>
    <property type="match status" value="1"/>
</dbReference>
<sequence length="327" mass="36213">MGIKQIRGFTMSTWVASKSKDSKRKALDEHVNLASAPHTDAEGTVCQYDHTRSYIDQSETAKRPFQTTHRLVIKIRASWIIFASSLCANVYGIDAQQVLSSSLDLAGNSYKCENSAKPSLTCADPSVSNQSCLSTCENGLNFKTSIPDFLQPGGGSSSDSSLDDCQESKEECLKDKENPKNDLNEKKASNKQSEAEQEFSKDKQDLENRRSEKEQELLQQEKNSTAALSECQNKAAVTYLGCYSDARNRVLADKMDTNNQMTIMKCAFACQGYRYFGVQDGKECHCGNSFKYEPELLDDSLCGNACSGNNKQKCGGGWKNSVYEMKV</sequence>
<dbReference type="SMART" id="SM00321">
    <property type="entry name" value="WSC"/>
    <property type="match status" value="1"/>
</dbReference>
<keyword evidence="4" id="KW-1133">Transmembrane helix</keyword>
<dbReference type="PANTHER" id="PTHR24269:SF16">
    <property type="entry name" value="PROTEIN SLG1"/>
    <property type="match status" value="1"/>
</dbReference>
<evidence type="ECO:0000256" key="3">
    <source>
        <dbReference type="ARBA" id="ARBA00022729"/>
    </source>
</evidence>
<dbReference type="EMBL" id="NQIK02000001">
    <property type="protein sequence ID" value="KAF7576421.1"/>
    <property type="molecule type" value="Genomic_DNA"/>
</dbReference>
<evidence type="ECO:0000256" key="2">
    <source>
        <dbReference type="ARBA" id="ARBA00022692"/>
    </source>
</evidence>
<keyword evidence="2" id="KW-0812">Transmembrane</keyword>
<dbReference type="GeneID" id="6340002"/>
<dbReference type="PANTHER" id="PTHR24269">
    <property type="entry name" value="KREMEN PROTEIN"/>
    <property type="match status" value="1"/>
</dbReference>
<evidence type="ECO:0000256" key="5">
    <source>
        <dbReference type="ARBA" id="ARBA00023136"/>
    </source>
</evidence>
<dbReference type="InterPro" id="IPR002889">
    <property type="entry name" value="WSC_carb-bd"/>
</dbReference>
<keyword evidence="5" id="KW-0472">Membrane</keyword>
<feature type="compositionally biased region" description="Basic and acidic residues" evidence="7">
    <location>
        <begin position="198"/>
        <end position="216"/>
    </location>
</feature>
<comment type="subcellular location">
    <subcellularLocation>
        <location evidence="1">Membrane</location>
        <topology evidence="1">Single-pass membrane protein</topology>
    </subcellularLocation>
</comment>
<evidence type="ECO:0000256" key="7">
    <source>
        <dbReference type="SAM" id="MobiDB-lite"/>
    </source>
</evidence>
<organism evidence="9 10">
    <name type="scientific">Pyrenophora tritici-repentis</name>
    <dbReference type="NCBI Taxonomy" id="45151"/>
    <lineage>
        <taxon>Eukaryota</taxon>
        <taxon>Fungi</taxon>
        <taxon>Dikarya</taxon>
        <taxon>Ascomycota</taxon>
        <taxon>Pezizomycotina</taxon>
        <taxon>Dothideomycetes</taxon>
        <taxon>Pleosporomycetidae</taxon>
        <taxon>Pleosporales</taxon>
        <taxon>Pleosporineae</taxon>
        <taxon>Pleosporaceae</taxon>
        <taxon>Pyrenophora</taxon>
    </lineage>
</organism>
<dbReference type="Pfam" id="PF01822">
    <property type="entry name" value="WSC"/>
    <property type="match status" value="1"/>
</dbReference>
<dbReference type="InterPro" id="IPR051836">
    <property type="entry name" value="Kremen_rcpt"/>
</dbReference>
<accession>A0A834S6N0</accession>
<dbReference type="RefSeq" id="XP_065965008.1">
    <property type="nucleotide sequence ID" value="XM_066102806.1"/>
</dbReference>
<evidence type="ECO:0000313" key="10">
    <source>
        <dbReference type="Proteomes" id="UP000245464"/>
    </source>
</evidence>
<feature type="compositionally biased region" description="Basic and acidic residues" evidence="7">
    <location>
        <begin position="166"/>
        <end position="188"/>
    </location>
</feature>
<evidence type="ECO:0000256" key="4">
    <source>
        <dbReference type="ARBA" id="ARBA00022989"/>
    </source>
</evidence>
<evidence type="ECO:0000256" key="6">
    <source>
        <dbReference type="ARBA" id="ARBA00023180"/>
    </source>
</evidence>
<proteinExistence type="predicted"/>
<keyword evidence="6" id="KW-0325">Glycoprotein</keyword>
<comment type="caution">
    <text evidence="9">The sequence shown here is derived from an EMBL/GenBank/DDBJ whole genome shotgun (WGS) entry which is preliminary data.</text>
</comment>
<name>A0A834S6N0_9PLEO</name>
<keyword evidence="3" id="KW-0732">Signal</keyword>
<dbReference type="AlphaFoldDB" id="A0A834S6N0"/>
<evidence type="ECO:0000259" key="8">
    <source>
        <dbReference type="PROSITE" id="PS51212"/>
    </source>
</evidence>
<dbReference type="GO" id="GO:0005886">
    <property type="term" value="C:plasma membrane"/>
    <property type="evidence" value="ECO:0007669"/>
    <property type="project" value="TreeGrafter"/>
</dbReference>
<feature type="domain" description="WSC" evidence="8">
    <location>
        <begin position="236"/>
        <end position="326"/>
    </location>
</feature>
<evidence type="ECO:0000313" key="9">
    <source>
        <dbReference type="EMBL" id="KAF7576421.1"/>
    </source>
</evidence>
<evidence type="ECO:0000256" key="1">
    <source>
        <dbReference type="ARBA" id="ARBA00004167"/>
    </source>
</evidence>
<dbReference type="KEGG" id="ptrr:6340002"/>
<gene>
    <name evidence="9" type="ORF">PtrM4_006610</name>
</gene>
<feature type="region of interest" description="Disordered" evidence="7">
    <location>
        <begin position="147"/>
        <end position="218"/>
    </location>
</feature>
<reference evidence="9" key="1">
    <citation type="journal article" date="2018" name="BMC Genomics">
        <title>Comparative genomics of the wheat fungal pathogen Pyrenophora tritici-repentis reveals chromosomal variations and genome plasticity.</title>
        <authorList>
            <person name="Moolhuijzen P."/>
            <person name="See P.T."/>
            <person name="Hane J.K."/>
            <person name="Shi G."/>
            <person name="Liu Z."/>
            <person name="Oliver R.P."/>
            <person name="Moffat C.S."/>
        </authorList>
    </citation>
    <scope>NUCLEOTIDE SEQUENCE [LARGE SCALE GENOMIC DNA]</scope>
    <source>
        <strain evidence="9">M4</strain>
    </source>
</reference>
<protein>
    <submittedName>
        <fullName evidence="9">WSC multi-domain protein</fullName>
    </submittedName>
</protein>